<organism evidence="5 6">
    <name type="scientific">Diaporthe vaccinii</name>
    <dbReference type="NCBI Taxonomy" id="105482"/>
    <lineage>
        <taxon>Eukaryota</taxon>
        <taxon>Fungi</taxon>
        <taxon>Dikarya</taxon>
        <taxon>Ascomycota</taxon>
        <taxon>Pezizomycotina</taxon>
        <taxon>Sordariomycetes</taxon>
        <taxon>Sordariomycetidae</taxon>
        <taxon>Diaporthales</taxon>
        <taxon>Diaporthaceae</taxon>
        <taxon>Diaporthe</taxon>
        <taxon>Diaporthe eres species complex</taxon>
    </lineage>
</organism>
<dbReference type="PROSITE" id="PS00941">
    <property type="entry name" value="CARBOXYLESTERASE_B_2"/>
    <property type="match status" value="1"/>
</dbReference>
<evidence type="ECO:0000256" key="2">
    <source>
        <dbReference type="ARBA" id="ARBA00022801"/>
    </source>
</evidence>
<sequence>MVWIGRRSSRHRLLPSQGAAMFATYAVCLLAGLSAAVGSILPHIRQENTSSPTVSLDYATYKGVRLPAGVDQYLGLRYAAAPLGDLRFRGPKDPEPVSGVQDASSFGPICVGSNQNASSTQGEDCLFVNVFTPSGATPDSKLPVWLYIQGGGYSANAQANYNGTDVVQNSDQHNGTEMVRQSDYNLVFVNFNYRVGALGFLASEEVQEDGDLNAGLLDQRKLLHWVQDNIAKFGGDPSHVVIHGSSAGGGSIAHHLTAYDGEDKGLFVGAAPQSPFWPTQRNLSELEFQYDRFVADTGCSNATNALSCLRSVDLATIQKANVVQQFPQGSGVPLPLWYWLPVTTGPGTLVPDNLYDSFEAGKFIKVPILIGDDTDEGTVFAYNASSQDDVSRFFKNNYPLLDQAQLDQINEAYPKTDPLPKHAAYFPSAAAAYGDATFTCPGNTMAETMSSFYEPGKVWNYRYNVIDPGNVAAGLGVTHTFETAAVFGPGFAGNVADSYYTTNAEIVPVVMNYYISFVRALDPNIYRYPGTPVWETWGDFGAGRGFRLKFETNDTVMEEVPQQLADRCALWKDLSNAMEV</sequence>
<evidence type="ECO:0000313" key="6">
    <source>
        <dbReference type="Proteomes" id="UP001600888"/>
    </source>
</evidence>
<dbReference type="InterPro" id="IPR019826">
    <property type="entry name" value="Carboxylesterase_B_AS"/>
</dbReference>
<dbReference type="InterPro" id="IPR029058">
    <property type="entry name" value="AB_hydrolase_fold"/>
</dbReference>
<dbReference type="EMBL" id="JBAWTH010000033">
    <property type="protein sequence ID" value="KAL2285068.1"/>
    <property type="molecule type" value="Genomic_DNA"/>
</dbReference>
<feature type="domain" description="Carboxylesterase type B" evidence="4">
    <location>
        <begin position="51"/>
        <end position="555"/>
    </location>
</feature>
<dbReference type="PANTHER" id="PTHR43918:SF4">
    <property type="entry name" value="CARBOXYLIC ESTER HYDROLASE"/>
    <property type="match status" value="1"/>
</dbReference>
<dbReference type="EC" id="3.1.1.-" evidence="3"/>
<dbReference type="PANTHER" id="PTHR43918">
    <property type="entry name" value="ACETYLCHOLINESTERASE"/>
    <property type="match status" value="1"/>
</dbReference>
<gene>
    <name evidence="5" type="ORF">FJTKL_08588</name>
</gene>
<dbReference type="Pfam" id="PF00135">
    <property type="entry name" value="COesterase"/>
    <property type="match status" value="1"/>
</dbReference>
<dbReference type="PROSITE" id="PS00122">
    <property type="entry name" value="CARBOXYLESTERASE_B_1"/>
    <property type="match status" value="1"/>
</dbReference>
<evidence type="ECO:0000256" key="1">
    <source>
        <dbReference type="ARBA" id="ARBA00005964"/>
    </source>
</evidence>
<dbReference type="SUPFAM" id="SSF53474">
    <property type="entry name" value="alpha/beta-Hydrolases"/>
    <property type="match status" value="1"/>
</dbReference>
<dbReference type="InterPro" id="IPR019819">
    <property type="entry name" value="Carboxylesterase_B_CS"/>
</dbReference>
<comment type="caution">
    <text evidence="5">The sequence shown here is derived from an EMBL/GenBank/DDBJ whole genome shotgun (WGS) entry which is preliminary data.</text>
</comment>
<keyword evidence="6" id="KW-1185">Reference proteome</keyword>
<dbReference type="Gene3D" id="3.40.50.1820">
    <property type="entry name" value="alpha/beta hydrolase"/>
    <property type="match status" value="1"/>
</dbReference>
<accession>A0ABR4ERJ6</accession>
<keyword evidence="2 3" id="KW-0378">Hydrolase</keyword>
<proteinExistence type="inferred from homology"/>
<protein>
    <recommendedName>
        <fullName evidence="3">Carboxylic ester hydrolase</fullName>
        <ecNumber evidence="3">3.1.1.-</ecNumber>
    </recommendedName>
</protein>
<dbReference type="InterPro" id="IPR050654">
    <property type="entry name" value="AChE-related_enzymes"/>
</dbReference>
<dbReference type="InterPro" id="IPR002018">
    <property type="entry name" value="CarbesteraseB"/>
</dbReference>
<evidence type="ECO:0000313" key="5">
    <source>
        <dbReference type="EMBL" id="KAL2285068.1"/>
    </source>
</evidence>
<evidence type="ECO:0000259" key="4">
    <source>
        <dbReference type="Pfam" id="PF00135"/>
    </source>
</evidence>
<comment type="similarity">
    <text evidence="1 3">Belongs to the type-B carboxylesterase/lipase family.</text>
</comment>
<reference evidence="5 6" key="1">
    <citation type="submission" date="2024-03" db="EMBL/GenBank/DDBJ databases">
        <title>A high-quality draft genome sequence of Diaporthe vaccinii, a causative agent of upright dieback and viscid rot disease in cranberry plants.</title>
        <authorList>
            <person name="Sarrasin M."/>
            <person name="Lang B.F."/>
            <person name="Burger G."/>
        </authorList>
    </citation>
    <scope>NUCLEOTIDE SEQUENCE [LARGE SCALE GENOMIC DNA]</scope>
    <source>
        <strain evidence="5 6">IS7</strain>
    </source>
</reference>
<evidence type="ECO:0000256" key="3">
    <source>
        <dbReference type="RuleBase" id="RU361235"/>
    </source>
</evidence>
<dbReference type="Proteomes" id="UP001600888">
    <property type="component" value="Unassembled WGS sequence"/>
</dbReference>
<name>A0ABR4ERJ6_9PEZI</name>